<evidence type="ECO:0000313" key="1">
    <source>
        <dbReference type="EMBL" id="GIY13370.1"/>
    </source>
</evidence>
<comment type="caution">
    <text evidence="1">The sequence shown here is derived from an EMBL/GenBank/DDBJ whole genome shotgun (WGS) entry which is preliminary data.</text>
</comment>
<protein>
    <submittedName>
        <fullName evidence="1">Uncharacterized protein</fullName>
    </submittedName>
</protein>
<accession>A0AAV4QZ19</accession>
<dbReference type="AlphaFoldDB" id="A0AAV4QZ19"/>
<sequence length="122" mass="13780">MQMNTPLPPWGQCYCVYQAGAAGLFTAWFCAMITVPECTDDRNCFSRFVCIIHRLKLIIRRTQNPAAGFAANNSQCEREVRSVLEMLSRFSQIVRGTGIPDVSEKNVILLSSRKKQTDCVCR</sequence>
<dbReference type="EMBL" id="BPLQ01005223">
    <property type="protein sequence ID" value="GIY13370.1"/>
    <property type="molecule type" value="Genomic_DNA"/>
</dbReference>
<dbReference type="Proteomes" id="UP001054837">
    <property type="component" value="Unassembled WGS sequence"/>
</dbReference>
<keyword evidence="2" id="KW-1185">Reference proteome</keyword>
<organism evidence="1 2">
    <name type="scientific">Caerostris darwini</name>
    <dbReference type="NCBI Taxonomy" id="1538125"/>
    <lineage>
        <taxon>Eukaryota</taxon>
        <taxon>Metazoa</taxon>
        <taxon>Ecdysozoa</taxon>
        <taxon>Arthropoda</taxon>
        <taxon>Chelicerata</taxon>
        <taxon>Arachnida</taxon>
        <taxon>Araneae</taxon>
        <taxon>Araneomorphae</taxon>
        <taxon>Entelegynae</taxon>
        <taxon>Araneoidea</taxon>
        <taxon>Araneidae</taxon>
        <taxon>Caerostris</taxon>
    </lineage>
</organism>
<evidence type="ECO:0000313" key="2">
    <source>
        <dbReference type="Proteomes" id="UP001054837"/>
    </source>
</evidence>
<proteinExistence type="predicted"/>
<reference evidence="1 2" key="1">
    <citation type="submission" date="2021-06" db="EMBL/GenBank/DDBJ databases">
        <title>Caerostris darwini draft genome.</title>
        <authorList>
            <person name="Kono N."/>
            <person name="Arakawa K."/>
        </authorList>
    </citation>
    <scope>NUCLEOTIDE SEQUENCE [LARGE SCALE GENOMIC DNA]</scope>
</reference>
<gene>
    <name evidence="1" type="ORF">CDAR_485601</name>
</gene>
<name>A0AAV4QZ19_9ARAC</name>